<dbReference type="InParanoid" id="A0A409Y1U7"/>
<feature type="region of interest" description="Disordered" evidence="1">
    <location>
        <begin position="132"/>
        <end position="151"/>
    </location>
</feature>
<gene>
    <name evidence="2" type="ORF">CVT26_006433</name>
</gene>
<dbReference type="EMBL" id="NHYE01001306">
    <property type="protein sequence ID" value="PPQ96977.1"/>
    <property type="molecule type" value="Genomic_DNA"/>
</dbReference>
<proteinExistence type="predicted"/>
<reference evidence="2 3" key="1">
    <citation type="journal article" date="2018" name="Evol. Lett.">
        <title>Horizontal gene cluster transfer increased hallucinogenic mushroom diversity.</title>
        <authorList>
            <person name="Reynolds H.T."/>
            <person name="Vijayakumar V."/>
            <person name="Gluck-Thaler E."/>
            <person name="Korotkin H.B."/>
            <person name="Matheny P.B."/>
            <person name="Slot J.C."/>
        </authorList>
    </citation>
    <scope>NUCLEOTIDE SEQUENCE [LARGE SCALE GENOMIC DNA]</scope>
    <source>
        <strain evidence="2 3">SRW20</strain>
    </source>
</reference>
<organism evidence="2 3">
    <name type="scientific">Gymnopilus dilepis</name>
    <dbReference type="NCBI Taxonomy" id="231916"/>
    <lineage>
        <taxon>Eukaryota</taxon>
        <taxon>Fungi</taxon>
        <taxon>Dikarya</taxon>
        <taxon>Basidiomycota</taxon>
        <taxon>Agaricomycotina</taxon>
        <taxon>Agaricomycetes</taxon>
        <taxon>Agaricomycetidae</taxon>
        <taxon>Agaricales</taxon>
        <taxon>Agaricineae</taxon>
        <taxon>Hymenogastraceae</taxon>
        <taxon>Gymnopilus</taxon>
    </lineage>
</organism>
<keyword evidence="3" id="KW-1185">Reference proteome</keyword>
<evidence type="ECO:0000256" key="1">
    <source>
        <dbReference type="SAM" id="MobiDB-lite"/>
    </source>
</evidence>
<sequence length="151" mass="16084">MPPDSDTQDARRDSGSDSLAAILQTLAGNPVILYINVSGNLNLTVHANSATISAQNDQRAEPSSENIPHSPVTPRRAGLHPGVEGVTRAVNASPATSMTEPDSQAVPYQVGSQTYLIPGPTSAFNAVRFASQENQSLEDSSSNKRRKYEHD</sequence>
<protein>
    <submittedName>
        <fullName evidence="2">Uncharacterized protein</fullName>
    </submittedName>
</protein>
<accession>A0A409Y1U7</accession>
<dbReference type="AlphaFoldDB" id="A0A409Y1U7"/>
<evidence type="ECO:0000313" key="3">
    <source>
        <dbReference type="Proteomes" id="UP000284706"/>
    </source>
</evidence>
<evidence type="ECO:0000313" key="2">
    <source>
        <dbReference type="EMBL" id="PPQ96977.1"/>
    </source>
</evidence>
<name>A0A409Y1U7_9AGAR</name>
<dbReference type="Proteomes" id="UP000284706">
    <property type="component" value="Unassembled WGS sequence"/>
</dbReference>
<comment type="caution">
    <text evidence="2">The sequence shown here is derived from an EMBL/GenBank/DDBJ whole genome shotgun (WGS) entry which is preliminary data.</text>
</comment>
<feature type="compositionally biased region" description="Polar residues" evidence="1">
    <location>
        <begin position="53"/>
        <end position="67"/>
    </location>
</feature>
<feature type="region of interest" description="Disordered" evidence="1">
    <location>
        <begin position="53"/>
        <end position="82"/>
    </location>
</feature>